<sequence length="358" mass="41158">MAVKKTTEEQPSDWLWTYQEEPHRTRRHQIIKAHPEVTKLCGPEPLTKWTVLLVVSIQLTCAALLRNTPILSWSFFLTAYIVGATANQNLFLAIHEISHNLAFRKPIYNRLLAIFANIPIGIPYSAAFRPYHLIHHKSLGIDGLDTDLPTKLEAVFLDSILGKAFFCTFQILFYALRPMAIFQLPFTHIHGLNLTVQIAFDCLVVKYLGWHSMVYFLMSSFLAGSLHPTAGHFISEHYVFEHVAPSTKSAPSSVAAPETYSYYGILNFFTYNVGLHNEHHDFPAIPWTRLWKLREIAHEFYEPLPTHTSWSYVIYQFITDPNVSLWSRVKREQKRKVEAAWTPDEIEGMDEIAGKKSQ</sequence>
<evidence type="ECO:0000256" key="8">
    <source>
        <dbReference type="PIRNR" id="PIRNR017228"/>
    </source>
</evidence>
<dbReference type="PANTHER" id="PTHR12879:SF8">
    <property type="entry name" value="SPHINGOLIPID DELTA(4)-DESATURASE DES1"/>
    <property type="match status" value="1"/>
</dbReference>
<evidence type="ECO:0000256" key="7">
    <source>
        <dbReference type="ARBA" id="ARBA00023136"/>
    </source>
</evidence>
<dbReference type="GO" id="GO:0046513">
    <property type="term" value="P:ceramide biosynthetic process"/>
    <property type="evidence" value="ECO:0007669"/>
    <property type="project" value="TreeGrafter"/>
</dbReference>
<dbReference type="InterPro" id="IPR013866">
    <property type="entry name" value="Sphingolipid_d4-desaturase_N"/>
</dbReference>
<feature type="transmembrane region" description="Helical" evidence="9">
    <location>
        <begin position="154"/>
        <end position="176"/>
    </location>
</feature>
<organism evidence="11 12">
    <name type="scientific">Sphaerosporella brunnea</name>
    <dbReference type="NCBI Taxonomy" id="1250544"/>
    <lineage>
        <taxon>Eukaryota</taxon>
        <taxon>Fungi</taxon>
        <taxon>Dikarya</taxon>
        <taxon>Ascomycota</taxon>
        <taxon>Pezizomycotina</taxon>
        <taxon>Pezizomycetes</taxon>
        <taxon>Pezizales</taxon>
        <taxon>Pyronemataceae</taxon>
        <taxon>Sphaerosporella</taxon>
    </lineage>
</organism>
<comment type="function">
    <text evidence="8">Delta(4)-fatty-acid desaturase which introduces a double bond at the 4-position in the long-chain base (LCB) of ceramides.</text>
</comment>
<evidence type="ECO:0000256" key="2">
    <source>
        <dbReference type="ARBA" id="ARBA00006146"/>
    </source>
</evidence>
<evidence type="ECO:0000313" key="11">
    <source>
        <dbReference type="EMBL" id="KAA8913273.1"/>
    </source>
</evidence>
<dbReference type="UniPathway" id="UPA00222"/>
<dbReference type="Pfam" id="PF08557">
    <property type="entry name" value="Lipid_DES"/>
    <property type="match status" value="1"/>
</dbReference>
<evidence type="ECO:0000256" key="6">
    <source>
        <dbReference type="ARBA" id="ARBA00023098"/>
    </source>
</evidence>
<feature type="transmembrane region" description="Helical" evidence="9">
    <location>
        <begin position="46"/>
        <end position="65"/>
    </location>
</feature>
<dbReference type="GO" id="GO:0042284">
    <property type="term" value="F:sphingolipid delta-4 desaturase activity"/>
    <property type="evidence" value="ECO:0007669"/>
    <property type="project" value="UniProtKB-UniRule"/>
</dbReference>
<keyword evidence="6 8" id="KW-0443">Lipid metabolism</keyword>
<evidence type="ECO:0000256" key="4">
    <source>
        <dbReference type="ARBA" id="ARBA00022989"/>
    </source>
</evidence>
<dbReference type="AlphaFoldDB" id="A0A5J5F8R6"/>
<dbReference type="Proteomes" id="UP000326924">
    <property type="component" value="Unassembled WGS sequence"/>
</dbReference>
<evidence type="ECO:0000256" key="3">
    <source>
        <dbReference type="ARBA" id="ARBA00022692"/>
    </source>
</evidence>
<comment type="subcellular location">
    <subcellularLocation>
        <location evidence="1">Membrane</location>
        <topology evidence="1">Multi-pass membrane protein</topology>
    </subcellularLocation>
</comment>
<evidence type="ECO:0000313" key="12">
    <source>
        <dbReference type="Proteomes" id="UP000326924"/>
    </source>
</evidence>
<feature type="transmembrane region" description="Helical" evidence="9">
    <location>
        <begin position="71"/>
        <end position="95"/>
    </location>
</feature>
<feature type="domain" description="Sphingolipid delta4-desaturase N-terminal" evidence="10">
    <location>
        <begin position="9"/>
        <end position="47"/>
    </location>
</feature>
<dbReference type="InterPro" id="IPR011388">
    <property type="entry name" value="DES1/DES2"/>
</dbReference>
<dbReference type="EMBL" id="VXIS01000016">
    <property type="protein sequence ID" value="KAA8913273.1"/>
    <property type="molecule type" value="Genomic_DNA"/>
</dbReference>
<evidence type="ECO:0000259" key="10">
    <source>
        <dbReference type="SMART" id="SM01269"/>
    </source>
</evidence>
<keyword evidence="3 9" id="KW-0812">Transmembrane</keyword>
<dbReference type="PANTHER" id="PTHR12879">
    <property type="entry name" value="SPHINGOLIPID DELTA 4 DESATURASE/C-4 HYDROXYLASE PROTEIN DES2"/>
    <property type="match status" value="1"/>
</dbReference>
<dbReference type="PIRSF" id="PIRSF017228">
    <property type="entry name" value="Sphnglp_dlt4_des"/>
    <property type="match status" value="1"/>
</dbReference>
<dbReference type="Pfam" id="PF00487">
    <property type="entry name" value="FA_desaturase"/>
    <property type="match status" value="1"/>
</dbReference>
<dbReference type="OrthoDB" id="200948at2759"/>
<protein>
    <recommendedName>
        <fullName evidence="8">Sphingolipid delta(4)-desaturase</fullName>
        <ecNumber evidence="8">1.14.19.17</ecNumber>
    </recommendedName>
</protein>
<feature type="transmembrane region" description="Helical" evidence="9">
    <location>
        <begin position="107"/>
        <end position="126"/>
    </location>
</feature>
<keyword evidence="5 8" id="KW-0560">Oxidoreductase</keyword>
<accession>A0A5J5F8R6</accession>
<dbReference type="GO" id="GO:0016020">
    <property type="term" value="C:membrane"/>
    <property type="evidence" value="ECO:0007669"/>
    <property type="project" value="UniProtKB-SubCell"/>
</dbReference>
<comment type="caution">
    <text evidence="11">The sequence shown here is derived from an EMBL/GenBank/DDBJ whole genome shotgun (WGS) entry which is preliminary data.</text>
</comment>
<gene>
    <name evidence="11" type="ORF">FN846DRAFT_930395</name>
</gene>
<dbReference type="InterPro" id="IPR005804">
    <property type="entry name" value="FA_desaturase_dom"/>
</dbReference>
<keyword evidence="4 9" id="KW-1133">Transmembrane helix</keyword>
<reference evidence="11 12" key="1">
    <citation type="submission" date="2019-09" db="EMBL/GenBank/DDBJ databases">
        <title>Draft genome of the ectomycorrhizal ascomycete Sphaerosporella brunnea.</title>
        <authorList>
            <consortium name="DOE Joint Genome Institute"/>
            <person name="Benucci G.M."/>
            <person name="Marozzi G."/>
            <person name="Antonielli L."/>
            <person name="Sanchez S."/>
            <person name="Marco P."/>
            <person name="Wang X."/>
            <person name="Falini L.B."/>
            <person name="Barry K."/>
            <person name="Haridas S."/>
            <person name="Lipzen A."/>
            <person name="Labutti K."/>
            <person name="Grigoriev I.V."/>
            <person name="Murat C."/>
            <person name="Martin F."/>
            <person name="Albertini E."/>
            <person name="Donnini D."/>
            <person name="Bonito G."/>
        </authorList>
    </citation>
    <scope>NUCLEOTIDE SEQUENCE [LARGE SCALE GENOMIC DNA]</scope>
    <source>
        <strain evidence="11 12">Sb_GMNB300</strain>
    </source>
</reference>
<dbReference type="EC" id="1.14.19.17" evidence="8"/>
<keyword evidence="8" id="KW-0746">Sphingolipid metabolism</keyword>
<comment type="pathway">
    <text evidence="8">Lipid metabolism; sphingolipid metabolism.</text>
</comment>
<dbReference type="InParanoid" id="A0A5J5F8R6"/>
<evidence type="ECO:0000256" key="5">
    <source>
        <dbReference type="ARBA" id="ARBA00023002"/>
    </source>
</evidence>
<keyword evidence="12" id="KW-1185">Reference proteome</keyword>
<comment type="catalytic activity">
    <reaction evidence="8">
        <text>an N-acylsphinganine + 2 Fe(II)-[cytochrome b5] + O2 + 2 H(+) = an N-acylsphing-4-enine + 2 Fe(III)-[cytochrome b5] + 2 H2O</text>
        <dbReference type="Rhea" id="RHEA:46544"/>
        <dbReference type="Rhea" id="RHEA-COMP:10438"/>
        <dbReference type="Rhea" id="RHEA-COMP:10439"/>
        <dbReference type="ChEBI" id="CHEBI:15377"/>
        <dbReference type="ChEBI" id="CHEBI:15378"/>
        <dbReference type="ChEBI" id="CHEBI:15379"/>
        <dbReference type="ChEBI" id="CHEBI:29033"/>
        <dbReference type="ChEBI" id="CHEBI:29034"/>
        <dbReference type="ChEBI" id="CHEBI:31488"/>
        <dbReference type="ChEBI" id="CHEBI:52639"/>
        <dbReference type="EC" id="1.14.19.17"/>
    </reaction>
</comment>
<dbReference type="CDD" id="cd03508">
    <property type="entry name" value="Delta4-sphingolipid-FADS-like"/>
    <property type="match status" value="1"/>
</dbReference>
<keyword evidence="7 8" id="KW-0472">Membrane</keyword>
<name>A0A5J5F8R6_9PEZI</name>
<dbReference type="SMART" id="SM01269">
    <property type="entry name" value="Lipid_DES"/>
    <property type="match status" value="1"/>
</dbReference>
<comment type="similarity">
    <text evidence="2 8">Belongs to the fatty acid desaturase type 1 family. DEGS subfamily.</text>
</comment>
<proteinExistence type="inferred from homology"/>
<evidence type="ECO:0000256" key="9">
    <source>
        <dbReference type="SAM" id="Phobius"/>
    </source>
</evidence>
<evidence type="ECO:0000256" key="1">
    <source>
        <dbReference type="ARBA" id="ARBA00004141"/>
    </source>
</evidence>